<feature type="coiled-coil region" evidence="1">
    <location>
        <begin position="1"/>
        <end position="53"/>
    </location>
</feature>
<dbReference type="EMBL" id="MW147367">
    <property type="protein sequence ID" value="QPB08471.1"/>
    <property type="molecule type" value="Genomic_DNA"/>
</dbReference>
<dbReference type="Proteomes" id="UP000662754">
    <property type="component" value="Segment"/>
</dbReference>
<keyword evidence="3" id="KW-1185">Reference proteome</keyword>
<name>A0A873WLC9_9CAUD</name>
<organism evidence="2 3">
    <name type="scientific">Synechococcus phage S-H9-2</name>
    <dbReference type="NCBI Taxonomy" id="2783669"/>
    <lineage>
        <taxon>Viruses</taxon>
        <taxon>Duplodnaviria</taxon>
        <taxon>Heunggongvirae</taxon>
        <taxon>Uroviricota</taxon>
        <taxon>Caudoviricetes</taxon>
        <taxon>Pantevenvirales</taxon>
        <taxon>Kyanoviridae</taxon>
        <taxon>Yushanluvirus</taxon>
        <taxon>Yushanluvirus satich</taxon>
    </lineage>
</organism>
<proteinExistence type="predicted"/>
<dbReference type="RefSeq" id="YP_010669456.1">
    <property type="nucleotide sequence ID" value="NC_070960.1"/>
</dbReference>
<sequence length="57" mass="6676">MAHSQDAADALTQEVKDLVKELQDRNIHLEKKVESLSTYIKELRQEISDMENKEYDV</sequence>
<evidence type="ECO:0000313" key="3">
    <source>
        <dbReference type="Proteomes" id="UP000662754"/>
    </source>
</evidence>
<evidence type="ECO:0000256" key="1">
    <source>
        <dbReference type="SAM" id="Coils"/>
    </source>
</evidence>
<evidence type="ECO:0000313" key="2">
    <source>
        <dbReference type="EMBL" id="QPB08471.1"/>
    </source>
</evidence>
<accession>A0A873WLC9</accession>
<keyword evidence="1" id="KW-0175">Coiled coil</keyword>
<protein>
    <submittedName>
        <fullName evidence="2">Uncharacterized protein</fullName>
    </submittedName>
</protein>
<reference evidence="2" key="1">
    <citation type="submission" date="2020-10" db="EMBL/GenBank/DDBJ databases">
        <title>The Isolation and Genome Sequence of a Novel Cyanophage S-H9-2 from the Yellow Sea, China.</title>
        <authorList>
            <person name="Jiang T."/>
            <person name="Luo L."/>
        </authorList>
    </citation>
    <scope>NUCLEOTIDE SEQUENCE</scope>
</reference>
<dbReference type="GeneID" id="77945626"/>
<dbReference type="KEGG" id="vg:77945626"/>